<dbReference type="SMART" id="SM00388">
    <property type="entry name" value="HisKA"/>
    <property type="match status" value="1"/>
</dbReference>
<evidence type="ECO:0000256" key="6">
    <source>
        <dbReference type="ARBA" id="ARBA00022777"/>
    </source>
</evidence>
<dbReference type="PROSITE" id="PS50109">
    <property type="entry name" value="HIS_KIN"/>
    <property type="match status" value="1"/>
</dbReference>
<name>A0A161YJM2_9GAMM</name>
<keyword evidence="10" id="KW-0472">Membrane</keyword>
<dbReference type="InterPro" id="IPR050351">
    <property type="entry name" value="BphY/WalK/GraS-like"/>
</dbReference>
<dbReference type="PANTHER" id="PTHR45453:SF1">
    <property type="entry name" value="PHOSPHATE REGULON SENSOR PROTEIN PHOR"/>
    <property type="match status" value="1"/>
</dbReference>
<dbReference type="Pfam" id="PF02518">
    <property type="entry name" value="HATPase_c"/>
    <property type="match status" value="1"/>
</dbReference>
<evidence type="ECO:0000259" key="11">
    <source>
        <dbReference type="PROSITE" id="PS50109"/>
    </source>
</evidence>
<dbReference type="FunFam" id="3.30.565.10:FF:000006">
    <property type="entry name" value="Sensor histidine kinase WalK"/>
    <property type="match status" value="1"/>
</dbReference>
<dbReference type="RefSeq" id="WP_231101523.1">
    <property type="nucleotide sequence ID" value="NZ_AUXX01000045.1"/>
</dbReference>
<keyword evidence="8" id="KW-0175">Coiled coil</keyword>
<dbReference type="InterPro" id="IPR005467">
    <property type="entry name" value="His_kinase_dom"/>
</dbReference>
<dbReference type="PANTHER" id="PTHR45453">
    <property type="entry name" value="PHOSPHATE REGULON SENSOR PROTEIN PHOR"/>
    <property type="match status" value="1"/>
</dbReference>
<organism evidence="13 14">
    <name type="scientific">Pseudoalteromonas luteoviolacea S4060-1</name>
    <dbReference type="NCBI Taxonomy" id="1365257"/>
    <lineage>
        <taxon>Bacteria</taxon>
        <taxon>Pseudomonadati</taxon>
        <taxon>Pseudomonadota</taxon>
        <taxon>Gammaproteobacteria</taxon>
        <taxon>Alteromonadales</taxon>
        <taxon>Pseudoalteromonadaceae</taxon>
        <taxon>Pseudoalteromonas</taxon>
    </lineage>
</organism>
<keyword evidence="6" id="KW-0418">Kinase</keyword>
<evidence type="ECO:0000256" key="3">
    <source>
        <dbReference type="ARBA" id="ARBA00012438"/>
    </source>
</evidence>
<keyword evidence="7" id="KW-0902">Two-component regulatory system</keyword>
<dbReference type="Gene3D" id="3.30.565.10">
    <property type="entry name" value="Histidine kinase-like ATPase, C-terminal domain"/>
    <property type="match status" value="1"/>
</dbReference>
<dbReference type="Gene3D" id="1.10.287.130">
    <property type="match status" value="1"/>
</dbReference>
<feature type="domain" description="HAMP" evidence="12">
    <location>
        <begin position="243"/>
        <end position="295"/>
    </location>
</feature>
<evidence type="ECO:0000313" key="14">
    <source>
        <dbReference type="Proteomes" id="UP000076661"/>
    </source>
</evidence>
<feature type="transmembrane region" description="Helical" evidence="10">
    <location>
        <begin position="34"/>
        <end position="52"/>
    </location>
</feature>
<keyword evidence="5" id="KW-0808">Transferase</keyword>
<dbReference type="InterPro" id="IPR036097">
    <property type="entry name" value="HisK_dim/P_sf"/>
</dbReference>
<dbReference type="CDD" id="cd06225">
    <property type="entry name" value="HAMP"/>
    <property type="match status" value="1"/>
</dbReference>
<dbReference type="Pfam" id="PF00512">
    <property type="entry name" value="HisKA"/>
    <property type="match status" value="1"/>
</dbReference>
<evidence type="ECO:0000256" key="7">
    <source>
        <dbReference type="ARBA" id="ARBA00023012"/>
    </source>
</evidence>
<keyword evidence="4" id="KW-0597">Phosphoprotein</keyword>
<dbReference type="InterPro" id="IPR003594">
    <property type="entry name" value="HATPase_dom"/>
</dbReference>
<evidence type="ECO:0000259" key="12">
    <source>
        <dbReference type="PROSITE" id="PS50885"/>
    </source>
</evidence>
<feature type="domain" description="Histidine kinase" evidence="11">
    <location>
        <begin position="303"/>
        <end position="520"/>
    </location>
</feature>
<feature type="compositionally biased region" description="Basic and acidic residues" evidence="9">
    <location>
        <begin position="132"/>
        <end position="149"/>
    </location>
</feature>
<dbReference type="SMART" id="SM00304">
    <property type="entry name" value="HAMP"/>
    <property type="match status" value="1"/>
</dbReference>
<dbReference type="SMART" id="SM00387">
    <property type="entry name" value="HATPase_c"/>
    <property type="match status" value="1"/>
</dbReference>
<dbReference type="EC" id="2.7.13.3" evidence="3"/>
<dbReference type="GO" id="GO:0005886">
    <property type="term" value="C:plasma membrane"/>
    <property type="evidence" value="ECO:0007669"/>
    <property type="project" value="TreeGrafter"/>
</dbReference>
<dbReference type="InterPro" id="IPR003661">
    <property type="entry name" value="HisK_dim/P_dom"/>
</dbReference>
<dbReference type="SUPFAM" id="SSF55874">
    <property type="entry name" value="ATPase domain of HSP90 chaperone/DNA topoisomerase II/histidine kinase"/>
    <property type="match status" value="1"/>
</dbReference>
<comment type="caution">
    <text evidence="13">The sequence shown here is derived from an EMBL/GenBank/DDBJ whole genome shotgun (WGS) entry which is preliminary data.</text>
</comment>
<evidence type="ECO:0000256" key="2">
    <source>
        <dbReference type="ARBA" id="ARBA00004370"/>
    </source>
</evidence>
<dbReference type="InterPro" id="IPR036890">
    <property type="entry name" value="HATPase_C_sf"/>
</dbReference>
<feature type="region of interest" description="Disordered" evidence="9">
    <location>
        <begin position="115"/>
        <end position="158"/>
    </location>
</feature>
<gene>
    <name evidence="13" type="ORF">N478_05205</name>
</gene>
<dbReference type="EMBL" id="AUXX01000045">
    <property type="protein sequence ID" value="KZN61470.1"/>
    <property type="molecule type" value="Genomic_DNA"/>
</dbReference>
<protein>
    <recommendedName>
        <fullName evidence="3">histidine kinase</fullName>
        <ecNumber evidence="3">2.7.13.3</ecNumber>
    </recommendedName>
</protein>
<dbReference type="PROSITE" id="PS50885">
    <property type="entry name" value="HAMP"/>
    <property type="match status" value="1"/>
</dbReference>
<dbReference type="GO" id="GO:0016036">
    <property type="term" value="P:cellular response to phosphate starvation"/>
    <property type="evidence" value="ECO:0007669"/>
    <property type="project" value="TreeGrafter"/>
</dbReference>
<evidence type="ECO:0000256" key="1">
    <source>
        <dbReference type="ARBA" id="ARBA00000085"/>
    </source>
</evidence>
<sequence length="520" mass="58183">MEQQLATKKVSIGTKANLFDNNGVAMKLTLRRKLLAILLLVNAVLISAVYYANQLAFEKSFREYLQNSSRAKLVAIMPTVRSNFALYGEEWVSRHNPLWPRLVGEFEGRSEAEIEQMAKKPRRGPPKRHGKEKREGKPVRGPERKDGRPPKPKHKSPARLVFKSVSGSMLVGRPKSKHTALWQPVYQNEDNSGRLLGYIGIANGMEISNSLDALFASRQQHWFLGIAIVAMLVSSLLAIPFSRFLVAPVLSLRSAAKKIASGDYKPPFKTHSKDELGLLARDLNTLASTLAENQRSRQQWIADISHELRTPIAVFKAELEGMIDGVIETDEEQLNSLYDEINRLTKLVDDLHQLSMSDRGSLSYKMADCTLIDIVQHTFDSHAATLKTQYFEWSITGETDIELYCDEARLAQLFNNLMQNTLRYTDSELGQPGVIKVHLQRKKGNVCIQWQDSSPGVEVDLLPKLFDRLYRVDQARDRASGGSGLGLAICASIVQAHNGQIHALSSDLGGVNFEITLPIK</sequence>
<evidence type="ECO:0000256" key="8">
    <source>
        <dbReference type="SAM" id="Coils"/>
    </source>
</evidence>
<reference evidence="13 14" key="1">
    <citation type="submission" date="2013-07" db="EMBL/GenBank/DDBJ databases">
        <title>Comparative Genomic and Metabolomic Analysis of Twelve Strains of Pseudoalteromonas luteoviolacea.</title>
        <authorList>
            <person name="Vynne N.G."/>
            <person name="Mansson M."/>
            <person name="Gram L."/>
        </authorList>
    </citation>
    <scope>NUCLEOTIDE SEQUENCE [LARGE SCALE GENOMIC DNA]</scope>
    <source>
        <strain evidence="13 14">S4060-1</strain>
    </source>
</reference>
<comment type="catalytic activity">
    <reaction evidence="1">
        <text>ATP + protein L-histidine = ADP + protein N-phospho-L-histidine.</text>
        <dbReference type="EC" id="2.7.13.3"/>
    </reaction>
</comment>
<evidence type="ECO:0000313" key="13">
    <source>
        <dbReference type="EMBL" id="KZN61470.1"/>
    </source>
</evidence>
<dbReference type="Gene3D" id="6.10.340.10">
    <property type="match status" value="1"/>
</dbReference>
<dbReference type="PATRIC" id="fig|1365257.3.peg.4358"/>
<dbReference type="CDD" id="cd00082">
    <property type="entry name" value="HisKA"/>
    <property type="match status" value="1"/>
</dbReference>
<dbReference type="Pfam" id="PF00672">
    <property type="entry name" value="HAMP"/>
    <property type="match status" value="1"/>
</dbReference>
<evidence type="ECO:0000256" key="10">
    <source>
        <dbReference type="SAM" id="Phobius"/>
    </source>
</evidence>
<feature type="coiled-coil region" evidence="8">
    <location>
        <begin position="327"/>
        <end position="354"/>
    </location>
</feature>
<dbReference type="GO" id="GO:0004721">
    <property type="term" value="F:phosphoprotein phosphatase activity"/>
    <property type="evidence" value="ECO:0007669"/>
    <property type="project" value="TreeGrafter"/>
</dbReference>
<dbReference type="InterPro" id="IPR004358">
    <property type="entry name" value="Sig_transdc_His_kin-like_C"/>
</dbReference>
<evidence type="ECO:0000256" key="5">
    <source>
        <dbReference type="ARBA" id="ARBA00022679"/>
    </source>
</evidence>
<evidence type="ECO:0000256" key="4">
    <source>
        <dbReference type="ARBA" id="ARBA00022553"/>
    </source>
</evidence>
<dbReference type="PRINTS" id="PR00344">
    <property type="entry name" value="BCTRLSENSOR"/>
</dbReference>
<evidence type="ECO:0000256" key="9">
    <source>
        <dbReference type="SAM" id="MobiDB-lite"/>
    </source>
</evidence>
<dbReference type="SUPFAM" id="SSF158472">
    <property type="entry name" value="HAMP domain-like"/>
    <property type="match status" value="1"/>
</dbReference>
<keyword evidence="10" id="KW-1133">Transmembrane helix</keyword>
<dbReference type="GO" id="GO:0000155">
    <property type="term" value="F:phosphorelay sensor kinase activity"/>
    <property type="evidence" value="ECO:0007669"/>
    <property type="project" value="InterPro"/>
</dbReference>
<keyword evidence="10" id="KW-0812">Transmembrane</keyword>
<comment type="subcellular location">
    <subcellularLocation>
        <location evidence="2">Membrane</location>
    </subcellularLocation>
</comment>
<dbReference type="InterPro" id="IPR003660">
    <property type="entry name" value="HAMP_dom"/>
</dbReference>
<feature type="compositionally biased region" description="Basic residues" evidence="9">
    <location>
        <begin position="119"/>
        <end position="131"/>
    </location>
</feature>
<dbReference type="SUPFAM" id="SSF47384">
    <property type="entry name" value="Homodimeric domain of signal transducing histidine kinase"/>
    <property type="match status" value="1"/>
</dbReference>
<dbReference type="AlphaFoldDB" id="A0A161YJM2"/>
<proteinExistence type="predicted"/>
<accession>A0A161YJM2</accession>
<dbReference type="Proteomes" id="UP000076661">
    <property type="component" value="Unassembled WGS sequence"/>
</dbReference>